<evidence type="ECO:0000313" key="2">
    <source>
        <dbReference type="Proteomes" id="UP000076744"/>
    </source>
</evidence>
<evidence type="ECO:0000313" key="1">
    <source>
        <dbReference type="EMBL" id="OAA73607.1"/>
    </source>
</evidence>
<dbReference type="STRING" id="1081104.A0A168EBD1"/>
<dbReference type="EMBL" id="AZHB01000001">
    <property type="protein sequence ID" value="OAA73607.1"/>
    <property type="molecule type" value="Genomic_DNA"/>
</dbReference>
<accession>A0A168EBD1</accession>
<dbReference type="GeneID" id="30016800"/>
<reference evidence="1 2" key="1">
    <citation type="journal article" date="2016" name="Genome Biol. Evol.">
        <title>Divergent and convergent evolution of fungal pathogenicity.</title>
        <authorList>
            <person name="Shang Y."/>
            <person name="Xiao G."/>
            <person name="Zheng P."/>
            <person name="Cen K."/>
            <person name="Zhan S."/>
            <person name="Wang C."/>
        </authorList>
    </citation>
    <scope>NUCLEOTIDE SEQUENCE [LARGE SCALE GENOMIC DNA]</scope>
    <source>
        <strain evidence="1 2">ARSEF 2679</strain>
    </source>
</reference>
<dbReference type="Proteomes" id="UP000076744">
    <property type="component" value="Unassembled WGS sequence"/>
</dbReference>
<protein>
    <submittedName>
        <fullName evidence="1">RNA processing protein Grc3</fullName>
    </submittedName>
</protein>
<organism evidence="1 2">
    <name type="scientific">Cordyceps fumosorosea (strain ARSEF 2679)</name>
    <name type="common">Isaria fumosorosea</name>
    <dbReference type="NCBI Taxonomy" id="1081104"/>
    <lineage>
        <taxon>Eukaryota</taxon>
        <taxon>Fungi</taxon>
        <taxon>Dikarya</taxon>
        <taxon>Ascomycota</taxon>
        <taxon>Pezizomycotina</taxon>
        <taxon>Sordariomycetes</taxon>
        <taxon>Hypocreomycetidae</taxon>
        <taxon>Hypocreales</taxon>
        <taxon>Cordycipitaceae</taxon>
        <taxon>Cordyceps</taxon>
    </lineage>
</organism>
<comment type="caution">
    <text evidence="1">The sequence shown here is derived from an EMBL/GenBank/DDBJ whole genome shotgun (WGS) entry which is preliminary data.</text>
</comment>
<dbReference type="OrthoDB" id="4054781at2759"/>
<sequence length="331" mass="36389">MTPSQTVYMSEEGPVDVVESLRSATRYEFLTLPSQPSASTARTGSQLRAMQTLSYFHSTEIPGTASPPIPSWDARPISAVPPWEVHYASEKKGIKGILSYDYQSPPELFRAAIDGMVLAVVEVEDEKAFREITAGYDTTLQQPAASVQNSANETETQGICPEQGKCTDKLKIIESPEGLPMISNTNDATLDPNYSRVMGLALVRGVDTINKKLQLISPLTESQIQSARSQGHDIILLHGKFDAPTWAYAEDFFHQRATASLEEQAEQRDVDVTYEGAGEESHGAVQEDYVEDVPQDAPAVPWLEILQGHQKRPVGSGVWRVRRDLGRSTGD</sequence>
<dbReference type="AlphaFoldDB" id="A0A168EBD1"/>
<gene>
    <name evidence="1" type="ORF">ISF_00508</name>
</gene>
<name>A0A168EBD1_CORFA</name>
<proteinExistence type="predicted"/>
<dbReference type="RefSeq" id="XP_018708565.1">
    <property type="nucleotide sequence ID" value="XM_018844115.1"/>
</dbReference>
<keyword evidence="2" id="KW-1185">Reference proteome</keyword>